<comment type="caution">
    <text evidence="1">The sequence shown here is derived from an EMBL/GenBank/DDBJ whole genome shotgun (WGS) entry which is preliminary data.</text>
</comment>
<organism evidence="1 2">
    <name type="scientific">Xanthomonas arboricola pv. pruni MAFF 301420</name>
    <dbReference type="NCBI Taxonomy" id="1418095"/>
    <lineage>
        <taxon>Bacteria</taxon>
        <taxon>Pseudomonadati</taxon>
        <taxon>Pseudomonadota</taxon>
        <taxon>Gammaproteobacteria</taxon>
        <taxon>Lysobacterales</taxon>
        <taxon>Lysobacteraceae</taxon>
        <taxon>Xanthomonas</taxon>
    </lineage>
</organism>
<dbReference type="EMBL" id="BAVC01000218">
    <property type="protein sequence ID" value="GAE55742.1"/>
    <property type="molecule type" value="Genomic_DNA"/>
</dbReference>
<reference evidence="1 2" key="1">
    <citation type="submission" date="2014-01" db="EMBL/GenBank/DDBJ databases">
        <title>Genome sequence and analysis of Xanthomonas arboricola pv. pruni.</title>
        <authorList>
            <person name="Fujikawa T."/>
            <person name="Nakazono-Nagaoka E."/>
        </authorList>
    </citation>
    <scope>NUCLEOTIDE SEQUENCE [LARGE SCALE GENOMIC DNA]</scope>
    <source>
        <strain evidence="2">MAFF 301420</strain>
    </source>
</reference>
<dbReference type="Proteomes" id="UP000019084">
    <property type="component" value="Unassembled WGS sequence"/>
</dbReference>
<proteinExistence type="predicted"/>
<gene>
    <name evidence="1" type="ORF">XPR_2377</name>
</gene>
<accession>W4SH90</accession>
<evidence type="ECO:0000313" key="2">
    <source>
        <dbReference type="Proteomes" id="UP000019084"/>
    </source>
</evidence>
<name>W4SH90_9XANT</name>
<dbReference type="AlphaFoldDB" id="W4SH90"/>
<sequence length="90" mass="10304">MRRHTPATAATEVMMEPTMFRQIGRYRLTAHTVPVGGVFSPEILVSFDDGITLYGHRREMRFDTQLAAHHYARQWMGRCTITPLGILESL</sequence>
<evidence type="ECO:0000313" key="1">
    <source>
        <dbReference type="EMBL" id="GAE55742.1"/>
    </source>
</evidence>
<protein>
    <submittedName>
        <fullName evidence="1">Uncharacterized protein</fullName>
    </submittedName>
</protein>